<dbReference type="AlphaFoldDB" id="A0A428RL62"/>
<reference evidence="3 4" key="1">
    <citation type="submission" date="2017-06" db="EMBL/GenBank/DDBJ databases">
        <title>Comparative genomic analysis of Ambrosia Fusariam Clade fungi.</title>
        <authorList>
            <person name="Stajich J.E."/>
            <person name="Carrillo J."/>
            <person name="Kijimoto T."/>
            <person name="Eskalen A."/>
            <person name="O'Donnell K."/>
            <person name="Kasson M."/>
        </authorList>
    </citation>
    <scope>NUCLEOTIDE SEQUENCE [LARGE SCALE GENOMIC DNA]</scope>
    <source>
        <strain evidence="3 4">NRRL62606</strain>
    </source>
</reference>
<organism evidence="3 4">
    <name type="scientific">Fusarium floridanum</name>
    <dbReference type="NCBI Taxonomy" id="1325733"/>
    <lineage>
        <taxon>Eukaryota</taxon>
        <taxon>Fungi</taxon>
        <taxon>Dikarya</taxon>
        <taxon>Ascomycota</taxon>
        <taxon>Pezizomycotina</taxon>
        <taxon>Sordariomycetes</taxon>
        <taxon>Hypocreomycetidae</taxon>
        <taxon>Hypocreales</taxon>
        <taxon>Nectriaceae</taxon>
        <taxon>Fusarium</taxon>
        <taxon>Fusarium solani species complex</taxon>
    </lineage>
</organism>
<dbReference type="Proteomes" id="UP000287972">
    <property type="component" value="Unassembled WGS sequence"/>
</dbReference>
<dbReference type="Gene3D" id="3.30.1780.10">
    <property type="entry name" value="ornithine cyclodeaminase, domain 1"/>
    <property type="match status" value="1"/>
</dbReference>
<evidence type="ECO:0000313" key="4">
    <source>
        <dbReference type="Proteomes" id="UP000287972"/>
    </source>
</evidence>
<dbReference type="EMBL" id="NKCL01000215">
    <property type="protein sequence ID" value="RSL78256.1"/>
    <property type="molecule type" value="Genomic_DNA"/>
</dbReference>
<dbReference type="Pfam" id="PF01488">
    <property type="entry name" value="Shikimate_DH"/>
    <property type="match status" value="1"/>
</dbReference>
<name>A0A428RL62_9HYPO</name>
<evidence type="ECO:0000256" key="1">
    <source>
        <dbReference type="ARBA" id="ARBA00008903"/>
    </source>
</evidence>
<dbReference type="PANTHER" id="PTHR13812">
    <property type="entry name" value="KETIMINE REDUCTASE MU-CRYSTALLIN"/>
    <property type="match status" value="1"/>
</dbReference>
<dbReference type="InterPro" id="IPR023401">
    <property type="entry name" value="ODC_N"/>
</dbReference>
<sequence length="376" mass="40608">MANNLVVLNDSVVHDLLISLPKDDIIKFQHALEDSLIGFTVGEERKYQPTPDFVNRPTGQKTLFRTFSSPDTVGAKIIVTPAPVKDASSGKTVNPPLNGVLALCDASGRPTGLLNAGEVTGYRTTLSALIPWMWRRYTEEVIIFGAGKQGLWHTRLALALRGDEIKNITIVNRSAARAQALVEQVTEENQKYWKSSATLNVLDPSQSDYDQHLETLLSTADTVFCTVGSTTPVFSLKSILGEGSRSRLPFVGGIGSWQADMVEMDPEMLRHAAERSDSYSPHGAAGGSIIVDDLEECLVKAGEVIQSGLKAEQMVPVGEILSWKRGSKSTESLESWLGEGFVVYKGIGVSVTDLAAGNAILELAKTRNVGVSIPNL</sequence>
<dbReference type="PANTHER" id="PTHR13812:SF19">
    <property type="entry name" value="KETIMINE REDUCTASE MU-CRYSTALLIN"/>
    <property type="match status" value="1"/>
</dbReference>
<keyword evidence="4" id="KW-1185">Reference proteome</keyword>
<dbReference type="InterPro" id="IPR006151">
    <property type="entry name" value="Shikm_DH/Glu-tRNA_Rdtase"/>
</dbReference>
<protein>
    <recommendedName>
        <fullName evidence="2">Quinate/shikimate 5-dehydrogenase/glutamyl-tRNA reductase domain-containing protein</fullName>
    </recommendedName>
</protein>
<evidence type="ECO:0000313" key="3">
    <source>
        <dbReference type="EMBL" id="RSL78256.1"/>
    </source>
</evidence>
<dbReference type="InterPro" id="IPR003462">
    <property type="entry name" value="ODC_Mu_crystall"/>
</dbReference>
<gene>
    <name evidence="3" type="ORF">CEP51_008354</name>
</gene>
<comment type="caution">
    <text evidence="3">The sequence shown here is derived from an EMBL/GenBank/DDBJ whole genome shotgun (WGS) entry which is preliminary data.</text>
</comment>
<dbReference type="SUPFAM" id="SSF51735">
    <property type="entry name" value="NAD(P)-binding Rossmann-fold domains"/>
    <property type="match status" value="1"/>
</dbReference>
<feature type="domain" description="Quinate/shikimate 5-dehydrogenase/glutamyl-tRNA reductase" evidence="2">
    <location>
        <begin position="138"/>
        <end position="235"/>
    </location>
</feature>
<dbReference type="GO" id="GO:0005737">
    <property type="term" value="C:cytoplasm"/>
    <property type="evidence" value="ECO:0007669"/>
    <property type="project" value="TreeGrafter"/>
</dbReference>
<comment type="similarity">
    <text evidence="1">Belongs to the ornithine cyclodeaminase/mu-crystallin family.</text>
</comment>
<accession>A0A428RL62</accession>
<evidence type="ECO:0000259" key="2">
    <source>
        <dbReference type="Pfam" id="PF01488"/>
    </source>
</evidence>
<dbReference type="Gene3D" id="3.40.50.720">
    <property type="entry name" value="NAD(P)-binding Rossmann-like Domain"/>
    <property type="match status" value="1"/>
</dbReference>
<dbReference type="InterPro" id="IPR036291">
    <property type="entry name" value="NAD(P)-bd_dom_sf"/>
</dbReference>
<proteinExistence type="inferred from homology"/>